<feature type="binding site" evidence="6">
    <location>
        <position position="332"/>
    </location>
    <ligand>
        <name>a divalent metal cation</name>
        <dbReference type="ChEBI" id="CHEBI:60240"/>
        <label>1</label>
    </ligand>
</feature>
<proteinExistence type="inferred from homology"/>
<dbReference type="GO" id="GO:0005737">
    <property type="term" value="C:cytoplasm"/>
    <property type="evidence" value="ECO:0007669"/>
    <property type="project" value="TreeGrafter"/>
</dbReference>
<evidence type="ECO:0000256" key="4">
    <source>
        <dbReference type="ARBA" id="ARBA00022723"/>
    </source>
</evidence>
<accession>A0A1I4SLS4</accession>
<dbReference type="RefSeq" id="WP_092905762.1">
    <property type="nucleotide sequence ID" value="NZ_FOUZ01000001.1"/>
</dbReference>
<feature type="binding site" evidence="6">
    <location>
        <position position="104"/>
    </location>
    <ligand>
        <name>a divalent metal cation</name>
        <dbReference type="ChEBI" id="CHEBI:60240"/>
        <label>1</label>
    </ligand>
</feature>
<comment type="subunit">
    <text evidence="2">Homohexamer.</text>
</comment>
<evidence type="ECO:0000256" key="2">
    <source>
        <dbReference type="ARBA" id="ARBA00011643"/>
    </source>
</evidence>
<dbReference type="NCBIfam" id="TIGR00486">
    <property type="entry name" value="YbgI_SA1388"/>
    <property type="match status" value="1"/>
</dbReference>
<dbReference type="Gene3D" id="3.40.1390.30">
    <property type="entry name" value="NIF3 (NGG1p interacting factor 3)-like"/>
    <property type="match status" value="1"/>
</dbReference>
<dbReference type="FunFam" id="3.30.70.120:FF:000006">
    <property type="entry name" value="GTP cyclohydrolase 1 type 2 homolog"/>
    <property type="match status" value="1"/>
</dbReference>
<dbReference type="PANTHER" id="PTHR13799">
    <property type="entry name" value="NGG1 INTERACTING FACTOR 3"/>
    <property type="match status" value="1"/>
</dbReference>
<dbReference type="InterPro" id="IPR002678">
    <property type="entry name" value="DUF34/NIF3"/>
</dbReference>
<dbReference type="PANTHER" id="PTHR13799:SF14">
    <property type="entry name" value="GTP CYCLOHYDROLASE 1 TYPE 2 HOMOLOG"/>
    <property type="match status" value="1"/>
</dbReference>
<keyword evidence="4 5" id="KW-0479">Metal-binding</keyword>
<dbReference type="FunFam" id="3.40.1390.30:FF:000001">
    <property type="entry name" value="GTP cyclohydrolase 1 type 2"/>
    <property type="match status" value="1"/>
</dbReference>
<name>A0A1I4SLS4_9FLAO</name>
<evidence type="ECO:0000256" key="3">
    <source>
        <dbReference type="ARBA" id="ARBA00022112"/>
    </source>
</evidence>
<sequence>MIKVKDVASAMENIAPLAYAEDFDNVGLLVGDYNDEVTGILVALDTTPEVVEEAIEKKCNLIVSFHPIIFSGLKKLNGKTYVEKAVMLAIKNGINIYATHTALDNSKIGVNFQISEQLKLNQTKILIPKANTIKQLITYAPTENAEAVKNALYEAGAGKIGNYDSCGFEVSGKGNFRPIDGANPFIGEIGKLETVTETRIEVIMPQHAEADIMAALFASHPYEEVAYSVISLTNKNQYVGIGMIGELDEAMSEIEFFTYLKQQMNTPVIRHSNLLNKKIKKVAVLGGSGAFAIKNAIAAGADIYITADLKYHDFFSAENKIVLADIGHFESEQFTKNLITTYLKENFTNFVVFNSGINTNPVNYC</sequence>
<dbReference type="PIRSF" id="PIRSF037489">
    <property type="entry name" value="UCP037489_NIF3_YqfO"/>
    <property type="match status" value="1"/>
</dbReference>
<dbReference type="EMBL" id="FOUZ01000001">
    <property type="protein sequence ID" value="SFM65382.1"/>
    <property type="molecule type" value="Genomic_DNA"/>
</dbReference>
<evidence type="ECO:0000256" key="6">
    <source>
        <dbReference type="PIRSR" id="PIRSR602678-1"/>
    </source>
</evidence>
<organism evidence="7 8">
    <name type="scientific">Algoriella xinjiangensis</name>
    <dbReference type="NCBI Taxonomy" id="684065"/>
    <lineage>
        <taxon>Bacteria</taxon>
        <taxon>Pseudomonadati</taxon>
        <taxon>Bacteroidota</taxon>
        <taxon>Flavobacteriia</taxon>
        <taxon>Flavobacteriales</taxon>
        <taxon>Weeksellaceae</taxon>
        <taxon>Algoriella</taxon>
    </lineage>
</organism>
<evidence type="ECO:0000313" key="7">
    <source>
        <dbReference type="EMBL" id="SFM65382.1"/>
    </source>
</evidence>
<dbReference type="Proteomes" id="UP000199149">
    <property type="component" value="Unassembled WGS sequence"/>
</dbReference>
<evidence type="ECO:0000313" key="8">
    <source>
        <dbReference type="Proteomes" id="UP000199149"/>
    </source>
</evidence>
<dbReference type="InterPro" id="IPR015867">
    <property type="entry name" value="N-reg_PII/ATP_PRibTrfase_C"/>
</dbReference>
<dbReference type="InterPro" id="IPR017221">
    <property type="entry name" value="DUF34/NIF3_bac"/>
</dbReference>
<feature type="binding site" evidence="6">
    <location>
        <position position="328"/>
    </location>
    <ligand>
        <name>a divalent metal cation</name>
        <dbReference type="ChEBI" id="CHEBI:60240"/>
        <label>1</label>
    </ligand>
</feature>
<keyword evidence="8" id="KW-1185">Reference proteome</keyword>
<dbReference type="Pfam" id="PF01784">
    <property type="entry name" value="DUF34_NIF3"/>
    <property type="match status" value="1"/>
</dbReference>
<gene>
    <name evidence="7" type="ORF">SAMN05421738_101262</name>
</gene>
<dbReference type="SUPFAM" id="SSF102705">
    <property type="entry name" value="NIF3 (NGG1p interacting factor 3)-like"/>
    <property type="match status" value="1"/>
</dbReference>
<protein>
    <recommendedName>
        <fullName evidence="3 5">GTP cyclohydrolase 1 type 2 homolog</fullName>
    </recommendedName>
</protein>
<reference evidence="8" key="1">
    <citation type="submission" date="2016-10" db="EMBL/GenBank/DDBJ databases">
        <authorList>
            <person name="Varghese N."/>
            <person name="Submissions S."/>
        </authorList>
    </citation>
    <scope>NUCLEOTIDE SEQUENCE [LARGE SCALE GENOMIC DNA]</scope>
    <source>
        <strain evidence="8">XJ109</strain>
    </source>
</reference>
<feature type="binding site" evidence="6">
    <location>
        <position position="66"/>
    </location>
    <ligand>
        <name>a divalent metal cation</name>
        <dbReference type="ChEBI" id="CHEBI:60240"/>
        <label>1</label>
    </ligand>
</feature>
<dbReference type="STRING" id="684065.SAMN05421738_101262"/>
<dbReference type="Gene3D" id="3.30.70.120">
    <property type="match status" value="1"/>
</dbReference>
<comment type="similarity">
    <text evidence="1 5">Belongs to the GTP cyclohydrolase I type 2/NIF3 family.</text>
</comment>
<dbReference type="AlphaFoldDB" id="A0A1I4SLS4"/>
<evidence type="ECO:0000256" key="1">
    <source>
        <dbReference type="ARBA" id="ARBA00006964"/>
    </source>
</evidence>
<dbReference type="OrthoDB" id="9792792at2"/>
<dbReference type="GO" id="GO:0046872">
    <property type="term" value="F:metal ion binding"/>
    <property type="evidence" value="ECO:0007669"/>
    <property type="project" value="UniProtKB-UniRule"/>
</dbReference>
<dbReference type="InterPro" id="IPR036069">
    <property type="entry name" value="DUF34/NIF3_sf"/>
</dbReference>
<evidence type="ECO:0000256" key="5">
    <source>
        <dbReference type="PIRNR" id="PIRNR037489"/>
    </source>
</evidence>